<proteinExistence type="predicted"/>
<sequence>MMDLKKIAAHLDPMCGTPVFLHMEVNPGAYIRNAMVTLERYHVRGQGVYRIYLQFADQQGILHMDDVTEARVEDGRVLFVGYDEMERIARTLVISSQPLSMGRNGEKGDA</sequence>
<keyword evidence="2" id="KW-1185">Reference proteome</keyword>
<dbReference type="Pfam" id="PF08830">
    <property type="entry name" value="DUF1806"/>
    <property type="match status" value="1"/>
</dbReference>
<dbReference type="OrthoDB" id="2877201at2"/>
<dbReference type="InterPro" id="IPR014934">
    <property type="entry name" value="DUF1806"/>
</dbReference>
<accession>A0A117SX75</accession>
<reference evidence="1 2" key="1">
    <citation type="submission" date="2015-12" db="EMBL/GenBank/DDBJ databases">
        <title>Draft genome sequence of Acidibacillus ferrooxidans ITV001, isolated from a chalcopyrite acid mine drainage site in Brazil.</title>
        <authorList>
            <person name="Dall'Agnol H."/>
            <person name="Nancucheo I."/>
            <person name="Johnson B."/>
            <person name="Oliveira R."/>
            <person name="Leite L."/>
            <person name="Pylro V."/>
            <person name="Nunes G.L."/>
            <person name="Tzotzos G."/>
            <person name="Fernandes G.R."/>
            <person name="Dutra J."/>
            <person name="Orellana S.C."/>
            <person name="Oliveira G."/>
        </authorList>
    </citation>
    <scope>NUCLEOTIDE SEQUENCE [LARGE SCALE GENOMIC DNA]</scope>
    <source>
        <strain evidence="2">ITV01</strain>
    </source>
</reference>
<protein>
    <submittedName>
        <fullName evidence="1">Uncharacterized protein</fullName>
    </submittedName>
</protein>
<dbReference type="SUPFAM" id="SSF89442">
    <property type="entry name" value="Hypothetical protein YojF"/>
    <property type="match status" value="1"/>
</dbReference>
<comment type="caution">
    <text evidence="1">The sequence shown here is derived from an EMBL/GenBank/DDBJ whole genome shotgun (WGS) entry which is preliminary data.</text>
</comment>
<dbReference type="Proteomes" id="UP000053557">
    <property type="component" value="Unassembled WGS sequence"/>
</dbReference>
<dbReference type="Gene3D" id="2.70.180.10">
    <property type="entry name" value="Hypothetical protein YojF"/>
    <property type="match status" value="1"/>
</dbReference>
<dbReference type="AlphaFoldDB" id="A0A117SX75"/>
<dbReference type="EMBL" id="LPVJ01000061">
    <property type="protein sequence ID" value="KUO95000.1"/>
    <property type="molecule type" value="Genomic_DNA"/>
</dbReference>
<evidence type="ECO:0000313" key="2">
    <source>
        <dbReference type="Proteomes" id="UP000053557"/>
    </source>
</evidence>
<name>A0A117SX75_9BACL</name>
<organism evidence="1 2">
    <name type="scientific">Ferroacidibacillus organovorans</name>
    <dbReference type="NCBI Taxonomy" id="1765683"/>
    <lineage>
        <taxon>Bacteria</taxon>
        <taxon>Bacillati</taxon>
        <taxon>Bacillota</taxon>
        <taxon>Bacilli</taxon>
        <taxon>Bacillales</taxon>
        <taxon>Alicyclobacillaceae</taxon>
        <taxon>Ferroacidibacillus</taxon>
    </lineage>
</organism>
<dbReference type="InterPro" id="IPR036492">
    <property type="entry name" value="YojF_sf"/>
</dbReference>
<evidence type="ECO:0000313" key="1">
    <source>
        <dbReference type="EMBL" id="KUO95000.1"/>
    </source>
</evidence>
<gene>
    <name evidence="1" type="ORF">ATW55_05040</name>
</gene>